<keyword evidence="7 11" id="KW-0276">Fatty acid metabolism</keyword>
<evidence type="ECO:0000256" key="11">
    <source>
        <dbReference type="RuleBase" id="RU363096"/>
    </source>
</evidence>
<evidence type="ECO:0000256" key="9">
    <source>
        <dbReference type="ARBA" id="ARBA00023098"/>
    </source>
</evidence>
<dbReference type="Pfam" id="PF01643">
    <property type="entry name" value="Acyl-ACP_TE"/>
    <property type="match status" value="1"/>
</dbReference>
<dbReference type="GO" id="GO:0009507">
    <property type="term" value="C:chloroplast"/>
    <property type="evidence" value="ECO:0007669"/>
    <property type="project" value="UniProtKB-SubCell"/>
</dbReference>
<dbReference type="EC" id="3.1.2.-" evidence="11"/>
<reference evidence="14 15" key="1">
    <citation type="submission" date="2020-10" db="EMBL/GenBank/DDBJ databases">
        <title>Plant Genome Project.</title>
        <authorList>
            <person name="Zhang R.-G."/>
        </authorList>
    </citation>
    <scope>NUCLEOTIDE SEQUENCE [LARGE SCALE GENOMIC DNA]</scope>
    <source>
        <strain evidence="14">FAFU-HL-1</strain>
        <tissue evidence="14">Leaf</tissue>
    </source>
</reference>
<protein>
    <recommendedName>
        <fullName evidence="11">Acyl-[acyl-carrier-protein] hydrolase</fullName>
        <ecNumber evidence="11">3.1.2.-</ecNumber>
    </recommendedName>
</protein>
<keyword evidence="6 11" id="KW-0378">Hydrolase</keyword>
<proteinExistence type="inferred from homology"/>
<keyword evidence="3 11" id="KW-0444">Lipid biosynthesis</keyword>
<evidence type="ECO:0000256" key="1">
    <source>
        <dbReference type="ARBA" id="ARBA00004229"/>
    </source>
</evidence>
<keyword evidence="15" id="KW-1185">Reference proteome</keyword>
<dbReference type="InterPro" id="IPR029069">
    <property type="entry name" value="HotDog_dom_sf"/>
</dbReference>
<dbReference type="Pfam" id="PF20791">
    <property type="entry name" value="Acyl-ACP_TE_C"/>
    <property type="match status" value="1"/>
</dbReference>
<dbReference type="Gene3D" id="3.10.129.10">
    <property type="entry name" value="Hotdog Thioesterase"/>
    <property type="match status" value="1"/>
</dbReference>
<feature type="domain" description="Acyl-ACP thioesterase-like C-terminal" evidence="13">
    <location>
        <begin position="123"/>
        <end position="206"/>
    </location>
</feature>
<comment type="subcellular location">
    <subcellularLocation>
        <location evidence="1 11">Plastid</location>
        <location evidence="1 11">Chloroplast</location>
    </subcellularLocation>
</comment>
<comment type="caution">
    <text evidence="14">The sequence shown here is derived from an EMBL/GenBank/DDBJ whole genome shotgun (WGS) entry which is preliminary data.</text>
</comment>
<dbReference type="AlphaFoldDB" id="A0A835JBW5"/>
<evidence type="ECO:0000256" key="7">
    <source>
        <dbReference type="ARBA" id="ARBA00022832"/>
    </source>
</evidence>
<keyword evidence="5 11" id="KW-0934">Plastid</keyword>
<dbReference type="SUPFAM" id="SSF54637">
    <property type="entry name" value="Thioesterase/thiol ester dehydrase-isomerase"/>
    <property type="match status" value="2"/>
</dbReference>
<keyword evidence="4 11" id="KW-0150">Chloroplast</keyword>
<dbReference type="EMBL" id="JADGMS010000015">
    <property type="protein sequence ID" value="KAF9667560.1"/>
    <property type="molecule type" value="Genomic_DNA"/>
</dbReference>
<dbReference type="GO" id="GO:0000036">
    <property type="term" value="F:acyl carrier activity"/>
    <property type="evidence" value="ECO:0007669"/>
    <property type="project" value="TreeGrafter"/>
</dbReference>
<evidence type="ECO:0000256" key="4">
    <source>
        <dbReference type="ARBA" id="ARBA00022528"/>
    </source>
</evidence>
<keyword evidence="9 11" id="KW-0443">Lipid metabolism</keyword>
<evidence type="ECO:0000313" key="15">
    <source>
        <dbReference type="Proteomes" id="UP000657918"/>
    </source>
</evidence>
<dbReference type="InterPro" id="IPR045023">
    <property type="entry name" value="FATA/B"/>
</dbReference>
<dbReference type="PANTHER" id="PTHR31727:SF12">
    <property type="entry name" value="ACYL-[ACYL-CARRIER-PROTEIN] HYDROLASE"/>
    <property type="match status" value="1"/>
</dbReference>
<evidence type="ECO:0000313" key="14">
    <source>
        <dbReference type="EMBL" id="KAF9667560.1"/>
    </source>
</evidence>
<evidence type="ECO:0000256" key="3">
    <source>
        <dbReference type="ARBA" id="ARBA00022516"/>
    </source>
</evidence>
<name>A0A835JBW5_9ROSI</name>
<accession>A0A835JBW5</accession>
<evidence type="ECO:0000256" key="8">
    <source>
        <dbReference type="ARBA" id="ARBA00022946"/>
    </source>
</evidence>
<evidence type="ECO:0000256" key="5">
    <source>
        <dbReference type="ARBA" id="ARBA00022640"/>
    </source>
</evidence>
<organism evidence="14 15">
    <name type="scientific">Salix dunnii</name>
    <dbReference type="NCBI Taxonomy" id="1413687"/>
    <lineage>
        <taxon>Eukaryota</taxon>
        <taxon>Viridiplantae</taxon>
        <taxon>Streptophyta</taxon>
        <taxon>Embryophyta</taxon>
        <taxon>Tracheophyta</taxon>
        <taxon>Spermatophyta</taxon>
        <taxon>Magnoliopsida</taxon>
        <taxon>eudicotyledons</taxon>
        <taxon>Gunneridae</taxon>
        <taxon>Pentapetalae</taxon>
        <taxon>rosids</taxon>
        <taxon>fabids</taxon>
        <taxon>Malpighiales</taxon>
        <taxon>Salicaceae</taxon>
        <taxon>Saliceae</taxon>
        <taxon>Salix</taxon>
    </lineage>
</organism>
<comment type="similarity">
    <text evidence="2 11">Belongs to the acyl-ACP thioesterase family.</text>
</comment>
<evidence type="ECO:0000259" key="12">
    <source>
        <dbReference type="Pfam" id="PF01643"/>
    </source>
</evidence>
<evidence type="ECO:0000256" key="10">
    <source>
        <dbReference type="ARBA" id="ARBA00023160"/>
    </source>
</evidence>
<evidence type="ECO:0000256" key="6">
    <source>
        <dbReference type="ARBA" id="ARBA00022801"/>
    </source>
</evidence>
<feature type="domain" description="Acyl-ACP thioesterase N-terminal hotdog" evidence="12">
    <location>
        <begin position="15"/>
        <end position="91"/>
    </location>
</feature>
<dbReference type="Proteomes" id="UP000657918">
    <property type="component" value="Unassembled WGS sequence"/>
</dbReference>
<evidence type="ECO:0000259" key="13">
    <source>
        <dbReference type="Pfam" id="PF20791"/>
    </source>
</evidence>
<gene>
    <name evidence="14" type="ORF">SADUNF_Sadunf15G0036000</name>
</gene>
<sequence>MCGSSVMLCDGFGATHGMVRNNNLVWVVTRMQIQVDEYPVENYRCVDPQSGEVGENGMRRDWLIRSDATENLVMMNQQTRGLSTMPETVSADISLSFIQKKTFQEEIPEKINKLNTNAIFTNSNSMLKRSDLDMNHHVNNVRYVNWMLETIPCKFLENCQLTRITLNSNVDNGDSLASALFQDCNHTKSLKTYTRLLQITGDEESEIARGKLCGKESSKLCN</sequence>
<keyword evidence="8" id="KW-0809">Transit peptide</keyword>
<dbReference type="GO" id="GO:0016297">
    <property type="term" value="F:fatty acyl-[ACP] hydrolase activity"/>
    <property type="evidence" value="ECO:0007669"/>
    <property type="project" value="InterPro"/>
</dbReference>
<dbReference type="InterPro" id="IPR002864">
    <property type="entry name" value="Acyl-ACP_thioesterase_NHD"/>
</dbReference>
<keyword evidence="10 11" id="KW-0275">Fatty acid biosynthesis</keyword>
<evidence type="ECO:0000256" key="2">
    <source>
        <dbReference type="ARBA" id="ARBA00006500"/>
    </source>
</evidence>
<dbReference type="PANTHER" id="PTHR31727">
    <property type="entry name" value="OLEOYL-ACYL CARRIER PROTEIN THIOESTERASE 1, CHLOROPLASTIC"/>
    <property type="match status" value="1"/>
</dbReference>
<comment type="function">
    <text evidence="11">Plays an essential role in chain termination during de novo fatty acid synthesis.</text>
</comment>
<dbReference type="InterPro" id="IPR049427">
    <property type="entry name" value="Acyl-ACP_TE_C"/>
</dbReference>